<feature type="transmembrane region" description="Helical" evidence="1">
    <location>
        <begin position="336"/>
        <end position="360"/>
    </location>
</feature>
<sequence length="371" mass="41075">MRCTAFMLAVAFCFVPAVSPVQPEWKPPEGNRLRNSVQHIAQVRLNATCDLLHQLERLYTYAGVLYYCAAWSMARVVYAMRSSQKHASRPVHGESLQYDGLSDRQTEAVKDAARKAGLSRSAAVETRKLLKQTQGFVNDSSEVVELEETGKNVNFFSSCPYNRTRHPKDAFQAAMAMYRRSSPLSFRLTNNELSHIPDKIKKLEEKIRSCLAASRAALETLPAAEKISIDVFTSEEKNTCEAMKSRAQKASMRGASGEFGYCDAYFAMLSAGALCGDNRDVHRTTGGGRVNGGTHSAVQGRLVFLDGVIVEVGGEDDDAMNHAVEHFTEVTQKRNLATWLLAGVIPLLLLLLVAVGFLIVRRRQRATKELI</sequence>
<feature type="signal peptide" evidence="2">
    <location>
        <begin position="1"/>
        <end position="20"/>
    </location>
</feature>
<gene>
    <name evidence="3" type="ORF">TVY486_0807230</name>
</gene>
<organism evidence="3">
    <name type="scientific">Trypanosoma vivax (strain Y486)</name>
    <dbReference type="NCBI Taxonomy" id="1055687"/>
    <lineage>
        <taxon>Eukaryota</taxon>
        <taxon>Discoba</taxon>
        <taxon>Euglenozoa</taxon>
        <taxon>Kinetoplastea</taxon>
        <taxon>Metakinetoplastina</taxon>
        <taxon>Trypanosomatida</taxon>
        <taxon>Trypanosomatidae</taxon>
        <taxon>Trypanosoma</taxon>
        <taxon>Duttonella</taxon>
    </lineage>
</organism>
<keyword evidence="1" id="KW-0472">Membrane</keyword>
<dbReference type="VEuPathDB" id="TriTrypDB:TvY486_0807230"/>
<dbReference type="AlphaFoldDB" id="G0TZT8"/>
<keyword evidence="2" id="KW-0732">Signal</keyword>
<evidence type="ECO:0000313" key="3">
    <source>
        <dbReference type="EMBL" id="CCC50116.1"/>
    </source>
</evidence>
<dbReference type="EMBL" id="HE573024">
    <property type="protein sequence ID" value="CCC50116.1"/>
    <property type="molecule type" value="Genomic_DNA"/>
</dbReference>
<accession>G0TZT8</accession>
<name>G0TZT8_TRYVY</name>
<reference evidence="3" key="1">
    <citation type="journal article" date="2012" name="Proc. Natl. Acad. Sci. U.S.A.">
        <title>Antigenic diversity is generated by distinct evolutionary mechanisms in African trypanosome species.</title>
        <authorList>
            <person name="Jackson A.P."/>
            <person name="Berry A."/>
            <person name="Aslett M."/>
            <person name="Allison H.C."/>
            <person name="Burton P."/>
            <person name="Vavrova-Anderson J."/>
            <person name="Brown R."/>
            <person name="Browne H."/>
            <person name="Corton N."/>
            <person name="Hauser H."/>
            <person name="Gamble J."/>
            <person name="Gilderthorp R."/>
            <person name="Marcello L."/>
            <person name="McQuillan J."/>
            <person name="Otto T.D."/>
            <person name="Quail M.A."/>
            <person name="Sanders M.J."/>
            <person name="van Tonder A."/>
            <person name="Ginger M.L."/>
            <person name="Field M.C."/>
            <person name="Barry J.D."/>
            <person name="Hertz-Fowler C."/>
            <person name="Berriman M."/>
        </authorList>
    </citation>
    <scope>NUCLEOTIDE SEQUENCE</scope>
    <source>
        <strain evidence="3">Y486</strain>
    </source>
</reference>
<evidence type="ECO:0000256" key="1">
    <source>
        <dbReference type="SAM" id="Phobius"/>
    </source>
</evidence>
<feature type="chain" id="PRO_5005679272" evidence="2">
    <location>
        <begin position="21"/>
        <end position="371"/>
    </location>
</feature>
<evidence type="ECO:0000256" key="2">
    <source>
        <dbReference type="SAM" id="SignalP"/>
    </source>
</evidence>
<keyword evidence="1" id="KW-0812">Transmembrane</keyword>
<proteinExistence type="predicted"/>
<protein>
    <submittedName>
        <fullName evidence="3">Uncharacterized protein</fullName>
    </submittedName>
</protein>
<keyword evidence="1" id="KW-1133">Transmembrane helix</keyword>